<dbReference type="GO" id="GO:0020037">
    <property type="term" value="F:heme binding"/>
    <property type="evidence" value="ECO:0007669"/>
    <property type="project" value="InterPro"/>
</dbReference>
<dbReference type="AlphaFoldDB" id="A0AAD5ZFD1"/>
<organism evidence="11 12">
    <name type="scientific">Rhynchospora tenuis</name>
    <dbReference type="NCBI Taxonomy" id="198213"/>
    <lineage>
        <taxon>Eukaryota</taxon>
        <taxon>Viridiplantae</taxon>
        <taxon>Streptophyta</taxon>
        <taxon>Embryophyta</taxon>
        <taxon>Tracheophyta</taxon>
        <taxon>Spermatophyta</taxon>
        <taxon>Magnoliopsida</taxon>
        <taxon>Liliopsida</taxon>
        <taxon>Poales</taxon>
        <taxon>Cyperaceae</taxon>
        <taxon>Cyperoideae</taxon>
        <taxon>Rhynchosporeae</taxon>
        <taxon>Rhynchospora</taxon>
    </lineage>
</organism>
<comment type="similarity">
    <text evidence="2 9">Belongs to the cytochrome P450 family.</text>
</comment>
<evidence type="ECO:0000256" key="8">
    <source>
        <dbReference type="PIRSR" id="PIRSR602401-1"/>
    </source>
</evidence>
<evidence type="ECO:0000256" key="6">
    <source>
        <dbReference type="ARBA" id="ARBA00023004"/>
    </source>
</evidence>
<dbReference type="Pfam" id="PF00067">
    <property type="entry name" value="p450"/>
    <property type="match status" value="1"/>
</dbReference>
<dbReference type="GO" id="GO:0016705">
    <property type="term" value="F:oxidoreductase activity, acting on paired donors, with incorporation or reduction of molecular oxygen"/>
    <property type="evidence" value="ECO:0007669"/>
    <property type="project" value="InterPro"/>
</dbReference>
<proteinExistence type="inferred from homology"/>
<keyword evidence="12" id="KW-1185">Reference proteome</keyword>
<comment type="caution">
    <text evidence="11">The sequence shown here is derived from an EMBL/GenBank/DDBJ whole genome shotgun (WGS) entry which is preliminary data.</text>
</comment>
<keyword evidence="10" id="KW-0812">Transmembrane</keyword>
<reference evidence="11 12" key="1">
    <citation type="journal article" date="2022" name="Cell">
        <title>Repeat-based holocentromeres influence genome architecture and karyotype evolution.</title>
        <authorList>
            <person name="Hofstatter P.G."/>
            <person name="Thangavel G."/>
            <person name="Lux T."/>
            <person name="Neumann P."/>
            <person name="Vondrak T."/>
            <person name="Novak P."/>
            <person name="Zhang M."/>
            <person name="Costa L."/>
            <person name="Castellani M."/>
            <person name="Scott A."/>
            <person name="Toegelov H."/>
            <person name="Fuchs J."/>
            <person name="Mata-Sucre Y."/>
            <person name="Dias Y."/>
            <person name="Vanzela A.L.L."/>
            <person name="Huettel B."/>
            <person name="Almeida C.C.S."/>
            <person name="Simkova H."/>
            <person name="Souza G."/>
            <person name="Pedrosa-Harand A."/>
            <person name="Macas J."/>
            <person name="Mayer K.F.X."/>
            <person name="Houben A."/>
            <person name="Marques A."/>
        </authorList>
    </citation>
    <scope>NUCLEOTIDE SEQUENCE [LARGE SCALE GENOMIC DNA]</scope>
    <source>
        <strain evidence="11">RhyTen1mFocal</strain>
    </source>
</reference>
<dbReference type="PRINTS" id="PR00463">
    <property type="entry name" value="EP450I"/>
</dbReference>
<dbReference type="Proteomes" id="UP001210211">
    <property type="component" value="Unassembled WGS sequence"/>
</dbReference>
<evidence type="ECO:0000256" key="9">
    <source>
        <dbReference type="RuleBase" id="RU000461"/>
    </source>
</evidence>
<evidence type="ECO:0000313" key="11">
    <source>
        <dbReference type="EMBL" id="KAJ3696931.1"/>
    </source>
</evidence>
<dbReference type="Gene3D" id="1.10.630.10">
    <property type="entry name" value="Cytochrome P450"/>
    <property type="match status" value="1"/>
</dbReference>
<evidence type="ECO:0008006" key="13">
    <source>
        <dbReference type="Google" id="ProtNLM"/>
    </source>
</evidence>
<evidence type="ECO:0000256" key="2">
    <source>
        <dbReference type="ARBA" id="ARBA00010617"/>
    </source>
</evidence>
<dbReference type="GO" id="GO:0005506">
    <property type="term" value="F:iron ion binding"/>
    <property type="evidence" value="ECO:0007669"/>
    <property type="project" value="InterPro"/>
</dbReference>
<feature type="transmembrane region" description="Helical" evidence="10">
    <location>
        <begin position="6"/>
        <end position="23"/>
    </location>
</feature>
<dbReference type="PANTHER" id="PTHR47955">
    <property type="entry name" value="CYTOCHROME P450 FAMILY 71 PROTEIN"/>
    <property type="match status" value="1"/>
</dbReference>
<keyword evidence="4 8" id="KW-0479">Metal-binding</keyword>
<dbReference type="PANTHER" id="PTHR47955:SF8">
    <property type="entry name" value="CYTOCHROME P450 71D11-LIKE"/>
    <property type="match status" value="1"/>
</dbReference>
<keyword evidence="10" id="KW-1133">Transmembrane helix</keyword>
<sequence>MDSLFSIPLLFSISLCLLIFLLLKPKTNHSKSSLRLPPGPRPLPFVGNIHNLIGSLPHCTLQKLSRQYGPFMLLQLGESPTIIVSSPDAAREIMKTHDVNFATRPISTTVGIFTFGGMGTIFPPYGEYWRQMRKICVLELLSNRRVQSFRSIREGEVGNLIEYLNSCASHRVPVDLSKRLASMANDIIMRSIVGSKSKNQDVFLRDLDATVKLAGFNLVNMFPSSRLARLVSNAVKKTERTQISRVSFLDEVIKEHRERKIATGEGEMEDMLSILLRLHDENTVTNSLDMVSVKAVVLDLFGAGSETSSTTLEWIMSELLRNPRVMEKAQSEVRELFKGKTHVPDSDLDKLKYMHLVIKETLRLHPPVPLLLPRQCREECRIFDYDIPKGTTVLVNAWAIGRDPKYWENPEEFKPERFLNSTTDFKGADFEFIPFGSGRRMCPGMSLGLANVELPLANLLYHFDWKLMDGLKPEDIDMSEASGVATRRKTPLLLYAVPHETNMGIHG</sequence>
<dbReference type="GO" id="GO:0016102">
    <property type="term" value="P:diterpenoid biosynthetic process"/>
    <property type="evidence" value="ECO:0007669"/>
    <property type="project" value="UniProtKB-ARBA"/>
</dbReference>
<dbReference type="InterPro" id="IPR002401">
    <property type="entry name" value="Cyt_P450_E_grp-I"/>
</dbReference>
<gene>
    <name evidence="11" type="ORF">LUZ61_000636</name>
</gene>
<dbReference type="FunFam" id="1.10.630.10:FF:000008">
    <property type="entry name" value="Cytochrome P450 71D8"/>
    <property type="match status" value="1"/>
</dbReference>
<dbReference type="InterPro" id="IPR017972">
    <property type="entry name" value="Cyt_P450_CS"/>
</dbReference>
<accession>A0AAD5ZFD1</accession>
<dbReference type="InterPro" id="IPR001128">
    <property type="entry name" value="Cyt_P450"/>
</dbReference>
<dbReference type="EMBL" id="JAMRDG010000001">
    <property type="protein sequence ID" value="KAJ3696931.1"/>
    <property type="molecule type" value="Genomic_DNA"/>
</dbReference>
<dbReference type="CDD" id="cd11072">
    <property type="entry name" value="CYP71-like"/>
    <property type="match status" value="1"/>
</dbReference>
<feature type="binding site" description="axial binding residue" evidence="8">
    <location>
        <position position="442"/>
    </location>
    <ligand>
        <name>heme</name>
        <dbReference type="ChEBI" id="CHEBI:30413"/>
    </ligand>
    <ligandPart>
        <name>Fe</name>
        <dbReference type="ChEBI" id="CHEBI:18248"/>
    </ligandPart>
</feature>
<keyword evidence="3 8" id="KW-0349">Heme</keyword>
<keyword evidence="10" id="KW-0472">Membrane</keyword>
<protein>
    <recommendedName>
        <fullName evidence="13">Cytochrome P450</fullName>
    </recommendedName>
</protein>
<keyword evidence="7 9" id="KW-0503">Monooxygenase</keyword>
<evidence type="ECO:0000256" key="4">
    <source>
        <dbReference type="ARBA" id="ARBA00022723"/>
    </source>
</evidence>
<dbReference type="SUPFAM" id="SSF48264">
    <property type="entry name" value="Cytochrome P450"/>
    <property type="match status" value="1"/>
</dbReference>
<evidence type="ECO:0000256" key="3">
    <source>
        <dbReference type="ARBA" id="ARBA00022617"/>
    </source>
</evidence>
<dbReference type="GO" id="GO:0004497">
    <property type="term" value="F:monooxygenase activity"/>
    <property type="evidence" value="ECO:0007669"/>
    <property type="project" value="UniProtKB-KW"/>
</dbReference>
<keyword evidence="5 9" id="KW-0560">Oxidoreductase</keyword>
<keyword evidence="6 8" id="KW-0408">Iron</keyword>
<dbReference type="PRINTS" id="PR00385">
    <property type="entry name" value="P450"/>
</dbReference>
<dbReference type="InterPro" id="IPR036396">
    <property type="entry name" value="Cyt_P450_sf"/>
</dbReference>
<evidence type="ECO:0000256" key="1">
    <source>
        <dbReference type="ARBA" id="ARBA00001971"/>
    </source>
</evidence>
<evidence type="ECO:0000256" key="7">
    <source>
        <dbReference type="ARBA" id="ARBA00023033"/>
    </source>
</evidence>
<name>A0AAD5ZFD1_9POAL</name>
<dbReference type="PROSITE" id="PS00086">
    <property type="entry name" value="CYTOCHROME_P450"/>
    <property type="match status" value="1"/>
</dbReference>
<evidence type="ECO:0000256" key="10">
    <source>
        <dbReference type="SAM" id="Phobius"/>
    </source>
</evidence>
<evidence type="ECO:0000313" key="12">
    <source>
        <dbReference type="Proteomes" id="UP001210211"/>
    </source>
</evidence>
<evidence type="ECO:0000256" key="5">
    <source>
        <dbReference type="ARBA" id="ARBA00023002"/>
    </source>
</evidence>
<comment type="cofactor">
    <cofactor evidence="1 8">
        <name>heme</name>
        <dbReference type="ChEBI" id="CHEBI:30413"/>
    </cofactor>
</comment>